<comment type="caution">
    <text evidence="1">The sequence shown here is derived from an EMBL/GenBank/DDBJ whole genome shotgun (WGS) entry which is preliminary data.</text>
</comment>
<evidence type="ECO:0000313" key="1">
    <source>
        <dbReference type="EMBL" id="GGP22392.1"/>
    </source>
</evidence>
<reference evidence="1" key="1">
    <citation type="journal article" date="2014" name="Int. J. Syst. Evol. Microbiol.">
        <title>Complete genome sequence of Corynebacterium casei LMG S-19264T (=DSM 44701T), isolated from a smear-ripened cheese.</title>
        <authorList>
            <consortium name="US DOE Joint Genome Institute (JGI-PGF)"/>
            <person name="Walter F."/>
            <person name="Albersmeier A."/>
            <person name="Kalinowski J."/>
            <person name="Ruckert C."/>
        </authorList>
    </citation>
    <scope>NUCLEOTIDE SEQUENCE</scope>
    <source>
        <strain evidence="1">JCM 10088</strain>
    </source>
</reference>
<dbReference type="AlphaFoldDB" id="A0A830GYM6"/>
<name>A0A830GYM6_9CREN</name>
<keyword evidence="2" id="KW-1185">Reference proteome</keyword>
<proteinExistence type="predicted"/>
<evidence type="ECO:0000313" key="2">
    <source>
        <dbReference type="Proteomes" id="UP000610960"/>
    </source>
</evidence>
<organism evidence="1 2">
    <name type="scientific">Thermocladium modestius</name>
    <dbReference type="NCBI Taxonomy" id="62609"/>
    <lineage>
        <taxon>Archaea</taxon>
        <taxon>Thermoproteota</taxon>
        <taxon>Thermoprotei</taxon>
        <taxon>Thermoproteales</taxon>
        <taxon>Thermoproteaceae</taxon>
        <taxon>Thermocladium</taxon>
    </lineage>
</organism>
<dbReference type="EMBL" id="BMNL01000004">
    <property type="protein sequence ID" value="GGP22392.1"/>
    <property type="molecule type" value="Genomic_DNA"/>
</dbReference>
<gene>
    <name evidence="1" type="ORF">GCM10007981_18270</name>
</gene>
<accession>A0A830GYM6</accession>
<dbReference type="Proteomes" id="UP000610960">
    <property type="component" value="Unassembled WGS sequence"/>
</dbReference>
<reference evidence="1" key="2">
    <citation type="submission" date="2020-09" db="EMBL/GenBank/DDBJ databases">
        <authorList>
            <person name="Sun Q."/>
            <person name="Ohkuma M."/>
        </authorList>
    </citation>
    <scope>NUCLEOTIDE SEQUENCE</scope>
    <source>
        <strain evidence="1">JCM 10088</strain>
    </source>
</reference>
<protein>
    <submittedName>
        <fullName evidence="1">Uncharacterized protein</fullName>
    </submittedName>
</protein>
<sequence length="64" mass="6863">MLTAAALQMPWELADVELACEAIKAAPMNNAASAIIAAARPTLMRVAASYPFIRDANMAIHETY</sequence>